<dbReference type="EMBL" id="CM045873">
    <property type="protein sequence ID" value="KAI7948017.1"/>
    <property type="molecule type" value="Genomic_DNA"/>
</dbReference>
<reference evidence="2" key="2">
    <citation type="journal article" date="2018" name="Mol. Plant Microbe Interact.">
        <title>Genome sequence resources for the wheat stripe rust pathogen (Puccinia striiformis f. sp. tritici) and the barley stripe rust pathogen (Puccinia striiformis f. sp. hordei).</title>
        <authorList>
            <person name="Xia C."/>
            <person name="Wang M."/>
            <person name="Yin C."/>
            <person name="Cornejo O.E."/>
            <person name="Hulbert S.H."/>
            <person name="Chen X."/>
        </authorList>
    </citation>
    <scope>NUCLEOTIDE SEQUENCE [LARGE SCALE GENOMIC DNA]</scope>
    <source>
        <strain evidence="2">93-210</strain>
    </source>
</reference>
<evidence type="ECO:0000313" key="1">
    <source>
        <dbReference type="EMBL" id="KAI7948017.1"/>
    </source>
</evidence>
<evidence type="ECO:0000313" key="2">
    <source>
        <dbReference type="Proteomes" id="UP001060170"/>
    </source>
</evidence>
<proteinExistence type="predicted"/>
<name>A0ACC0E9S0_9BASI</name>
<comment type="caution">
    <text evidence="1">The sequence shown here is derived from an EMBL/GenBank/DDBJ whole genome shotgun (WGS) entry which is preliminary data.</text>
</comment>
<reference evidence="1 2" key="3">
    <citation type="journal article" date="2022" name="Microbiol. Spectr.">
        <title>Folding features and dynamics of 3D genome architecture in plant fungal pathogens.</title>
        <authorList>
            <person name="Xia C."/>
        </authorList>
    </citation>
    <scope>NUCLEOTIDE SEQUENCE [LARGE SCALE GENOMIC DNA]</scope>
    <source>
        <strain evidence="1 2">93-210</strain>
    </source>
</reference>
<keyword evidence="2" id="KW-1185">Reference proteome</keyword>
<protein>
    <submittedName>
        <fullName evidence="1">Uncharacterized protein</fullName>
    </submittedName>
</protein>
<reference evidence="2" key="1">
    <citation type="journal article" date="2018" name="BMC Genomics">
        <title>Genomic insights into host adaptation between the wheat stripe rust pathogen (Puccinia striiformis f. sp. tritici) and the barley stripe rust pathogen (Puccinia striiformis f. sp. hordei).</title>
        <authorList>
            <person name="Xia C."/>
            <person name="Wang M."/>
            <person name="Yin C."/>
            <person name="Cornejo O.E."/>
            <person name="Hulbert S.H."/>
            <person name="Chen X."/>
        </authorList>
    </citation>
    <scope>NUCLEOTIDE SEQUENCE [LARGE SCALE GENOMIC DNA]</scope>
    <source>
        <strain evidence="2">93-210</strain>
    </source>
</reference>
<organism evidence="1 2">
    <name type="scientific">Puccinia striiformis f. sp. tritici</name>
    <dbReference type="NCBI Taxonomy" id="168172"/>
    <lineage>
        <taxon>Eukaryota</taxon>
        <taxon>Fungi</taxon>
        <taxon>Dikarya</taxon>
        <taxon>Basidiomycota</taxon>
        <taxon>Pucciniomycotina</taxon>
        <taxon>Pucciniomycetes</taxon>
        <taxon>Pucciniales</taxon>
        <taxon>Pucciniaceae</taxon>
        <taxon>Puccinia</taxon>
    </lineage>
</organism>
<dbReference type="Proteomes" id="UP001060170">
    <property type="component" value="Chromosome 9"/>
</dbReference>
<sequence length="642" mass="72878">MAIGSKRTLDCATARQSSGDNTATMTSGLPAPHSAVPKATRSKPYPESSQPARKRVARSPEQTLREKVPTREIIVIDEESTTSNVRSSVDGEQVIELTDSSDGEESACQDAATITEEEVNNTTGRRDTPGSDHASTKKLLDNDDRARLWKCAMEADLRGDIAASEMFYRLLKIESRPVNAVCAAPRTPPASTVKRATKKLMTSDIPVKSPAPLEKPEKLKRETKEVKPMIVEKIIEEVKPIIKKETPIIEKENTMIEEENPITEKENPMIVEEKPKIGEKIVEEEKRIIDEKIVEGDTTIVEGDTTIVEGDTTIVEGDTAIIDEKIVEGDKGIIDEKIVEGDKAIIEEEQTIIAEKMVPDEPITTSERRVKEPVQEEGLLFDTGVVTEHINIGYHPFFEKNIRELKSPLPLTIFNKEWQEKTLTCHLHKRPKLSQSQRYAGHSYPNEWSQSFRSWTMNHRNFHLALRDIYGLQDFADKMLKHKENVDHLQSVYGFLPAFRYDLLMRHDTFSRRVMIDSKPSPPDISKLRKDFWDSCYHQSQKLDELRFDDNPYRYGGSRWSWDPYRTDRTVPKEEFRSMIPDLYPDPNITPRQYDWGRAGRTGSADPDRLSRGGIGIDRGGDSGNKLVGSSCDRTRVDRTNC</sequence>
<accession>A0ACC0E9S0</accession>
<gene>
    <name evidence="1" type="ORF">MJO28_009925</name>
</gene>